<gene>
    <name evidence="3" type="primary">K77</name>
</gene>
<feature type="compositionally biased region" description="Polar residues" evidence="1">
    <location>
        <begin position="35"/>
        <end position="49"/>
    </location>
</feature>
<feature type="chain" id="PRO_5004165276" evidence="2">
    <location>
        <begin position="28"/>
        <end position="49"/>
    </location>
</feature>
<evidence type="ECO:0000256" key="1">
    <source>
        <dbReference type="SAM" id="MobiDB-lite"/>
    </source>
</evidence>
<dbReference type="EMBL" id="DQ835380">
    <property type="protein sequence ID" value="ABI20185.1"/>
    <property type="molecule type" value="mRNA"/>
</dbReference>
<accession>Q06K38</accession>
<evidence type="ECO:0000313" key="3">
    <source>
        <dbReference type="EMBL" id="ABI20185.1"/>
    </source>
</evidence>
<name>Q06K38_PHLDU</name>
<reference evidence="3" key="1">
    <citation type="journal article" date="2006" name="BMC Genomics">
        <title>High degree of conservancy among secreted salivary gland proteins from two geographically distant Phlebotomus duboscqi sandflies populations (Mali and Kenya).</title>
        <authorList>
            <person name="Kato H."/>
            <person name="Anderson J.M."/>
            <person name="Kamhawi S."/>
            <person name="Oliveira F."/>
            <person name="Lawyer P.G."/>
            <person name="Pham V.M."/>
            <person name="Sangare C.S."/>
            <person name="Samake S."/>
            <person name="Sissoko I."/>
            <person name="Garfield M."/>
            <person name="Sigutova L."/>
            <person name="Volf P."/>
            <person name="Doumbia S."/>
            <person name="Valenzuela J.G."/>
        </authorList>
    </citation>
    <scope>NUCLEOTIDE SEQUENCE</scope>
</reference>
<feature type="region of interest" description="Disordered" evidence="1">
    <location>
        <begin position="24"/>
        <end position="49"/>
    </location>
</feature>
<feature type="signal peptide" evidence="2">
    <location>
        <begin position="1"/>
        <end position="27"/>
    </location>
</feature>
<organism evidence="3">
    <name type="scientific">Phlebotomus duboscqi</name>
    <name type="common">Sandfly</name>
    <dbReference type="NCBI Taxonomy" id="37738"/>
    <lineage>
        <taxon>Eukaryota</taxon>
        <taxon>Metazoa</taxon>
        <taxon>Ecdysozoa</taxon>
        <taxon>Arthropoda</taxon>
        <taxon>Hexapoda</taxon>
        <taxon>Insecta</taxon>
        <taxon>Pterygota</taxon>
        <taxon>Neoptera</taxon>
        <taxon>Endopterygota</taxon>
        <taxon>Diptera</taxon>
        <taxon>Nematocera</taxon>
        <taxon>Psychodoidea</taxon>
        <taxon>Psychodidae</taxon>
        <taxon>Phlebotomus</taxon>
        <taxon>Phlebotomus</taxon>
    </lineage>
</organism>
<sequence>MKYFNLVYIVLILLSLILMSSQSPAKAQNNKKQRSTTLRPNLSGRSPLM</sequence>
<keyword evidence="2" id="KW-0732">Signal</keyword>
<dbReference type="AlphaFoldDB" id="Q06K38"/>
<evidence type="ECO:0000256" key="2">
    <source>
        <dbReference type="SAM" id="SignalP"/>
    </source>
</evidence>
<protein>
    <submittedName>
        <fullName evidence="3">2.5 kDa salivary protein</fullName>
    </submittedName>
</protein>
<proteinExistence type="evidence at transcript level"/>